<proteinExistence type="predicted"/>
<dbReference type="Gene3D" id="3.40.50.1820">
    <property type="entry name" value="alpha/beta hydrolase"/>
    <property type="match status" value="1"/>
</dbReference>
<dbReference type="InterPro" id="IPR012908">
    <property type="entry name" value="PGAP1-ab_dom-like"/>
</dbReference>
<feature type="domain" description="GPI inositol-deacylase PGAP1-like alpha/beta" evidence="1">
    <location>
        <begin position="170"/>
        <end position="226"/>
    </location>
</feature>
<keyword evidence="3" id="KW-1185">Reference proteome</keyword>
<evidence type="ECO:0000313" key="3">
    <source>
        <dbReference type="Proteomes" id="UP000184275"/>
    </source>
</evidence>
<dbReference type="AlphaFoldDB" id="A0A1M6ZSV7"/>
<dbReference type="GO" id="GO:0016788">
    <property type="term" value="F:hydrolase activity, acting on ester bonds"/>
    <property type="evidence" value="ECO:0007669"/>
    <property type="project" value="InterPro"/>
</dbReference>
<sequence>MRKYLLFVLYAITYSWSTPKPMESVENYNILIVHGAYGSDKGIAKNSNYPSAYEDTTFLGDATLGGYTSNNRITRWIAENIFEEKIRKKEYENARNSHIYHWRSFTNPANSSLNNARELGYRIWNDNGTFGKRRALFEEAQEVKAVVVQKITTDSGIKIDTIGRGQTALQLIRKNSDLYRQIPSRYILIGHSMGGVVAREYVQNSDYYHGDVDKVITLDSPHEGTGALNMQLDMVDGIRATAEGVTGAIATSGTLGLFLASTGSDLETSTVGLLGLASSMAASSIHYSVGELMSLFLEKYEPTDPLVYYVDPSAGLQNNISALKSLVNETDSLPMFRLLAGAHSMTFTDPKSGWRTPLSFFIPDMVTVPFTNLAYQIHGGESFSANYANAFTGYVIGLLGGINVQGHGSSLVETDIGLARHTEMLTNPDVDVRRGEFNAAIHSTETWSSSLMKVSLAAGTALLAADLIPFPYNKIARAAIATGAAAGISASVASAVSAGMLDLAESHMMPLYKKNLEKWFGNTNSFSLVNAGSSEYTPYLMEDFLYERPFVNLALLDSATLDSLQMNPEAKLNRNCYYLDSRNTARCAVGLFAKADDFRSAQRMQPVSALVPLRFRSSSDWSRMGVKVDRWERVDGLTPDGELAPKSVPIRHMERYAAPSIAVDDWIEKYSFVVDDLMPHRLRQIRMNFNYQEEIAWECDISKDAQASDACVVYKRSGGGEWAVDSSVGDNGRVRHPVQKNGIFDFEPRKYGYSNLLLLQKDNQNTVTVSTVNKIGLSNTQRFYYLFKAT</sequence>
<name>A0A1M6ZSV7_9BACT</name>
<feature type="non-terminal residue" evidence="2">
    <location>
        <position position="790"/>
    </location>
</feature>
<organism evidence="2 3">
    <name type="scientific">Fibrobacter intestinalis</name>
    <dbReference type="NCBI Taxonomy" id="28122"/>
    <lineage>
        <taxon>Bacteria</taxon>
        <taxon>Pseudomonadati</taxon>
        <taxon>Fibrobacterota</taxon>
        <taxon>Fibrobacteria</taxon>
        <taxon>Fibrobacterales</taxon>
        <taxon>Fibrobacteraceae</taxon>
        <taxon>Fibrobacter</taxon>
    </lineage>
</organism>
<evidence type="ECO:0000313" key="2">
    <source>
        <dbReference type="EMBL" id="SHL33403.1"/>
    </source>
</evidence>
<dbReference type="Proteomes" id="UP000184275">
    <property type="component" value="Unassembled WGS sequence"/>
</dbReference>
<evidence type="ECO:0000259" key="1">
    <source>
        <dbReference type="Pfam" id="PF07819"/>
    </source>
</evidence>
<dbReference type="EMBL" id="FRAW01000071">
    <property type="protein sequence ID" value="SHL33403.1"/>
    <property type="molecule type" value="Genomic_DNA"/>
</dbReference>
<gene>
    <name evidence="2" type="ORF">SAMN05720469_1711</name>
</gene>
<dbReference type="SUPFAM" id="SSF53474">
    <property type="entry name" value="alpha/beta-Hydrolases"/>
    <property type="match status" value="1"/>
</dbReference>
<dbReference type="InterPro" id="IPR029058">
    <property type="entry name" value="AB_hydrolase_fold"/>
</dbReference>
<accession>A0A1M6ZSV7</accession>
<protein>
    <submittedName>
        <fullName evidence="2">PGAP1-like protein</fullName>
    </submittedName>
</protein>
<dbReference type="RefSeq" id="WP_220387095.1">
    <property type="nucleotide sequence ID" value="NZ_FRAW01000071.1"/>
</dbReference>
<dbReference type="Pfam" id="PF07819">
    <property type="entry name" value="PGAP1"/>
    <property type="match status" value="1"/>
</dbReference>
<reference evidence="3" key="1">
    <citation type="submission" date="2016-11" db="EMBL/GenBank/DDBJ databases">
        <authorList>
            <person name="Varghese N."/>
            <person name="Submissions S."/>
        </authorList>
    </citation>
    <scope>NUCLEOTIDE SEQUENCE [LARGE SCALE GENOMIC DNA]</scope>
    <source>
        <strain evidence="3">UWOS</strain>
    </source>
</reference>